<dbReference type="EMBL" id="KN822029">
    <property type="protein sequence ID" value="KIM64212.1"/>
    <property type="molecule type" value="Genomic_DNA"/>
</dbReference>
<keyword evidence="5" id="KW-1185">Reference proteome</keyword>
<feature type="signal peptide" evidence="2">
    <location>
        <begin position="1"/>
        <end position="30"/>
    </location>
</feature>
<dbReference type="OrthoDB" id="2663223at2759"/>
<accession>A0A0C3AH26</accession>
<evidence type="ECO:0000259" key="3">
    <source>
        <dbReference type="Pfam" id="PF22936"/>
    </source>
</evidence>
<reference evidence="5" key="2">
    <citation type="submission" date="2015-01" db="EMBL/GenBank/DDBJ databases">
        <title>Evolutionary Origins and Diversification of the Mycorrhizal Mutualists.</title>
        <authorList>
            <consortium name="DOE Joint Genome Institute"/>
            <consortium name="Mycorrhizal Genomics Consortium"/>
            <person name="Kohler A."/>
            <person name="Kuo A."/>
            <person name="Nagy L.G."/>
            <person name="Floudas D."/>
            <person name="Copeland A."/>
            <person name="Barry K.W."/>
            <person name="Cichocki N."/>
            <person name="Veneault-Fourrey C."/>
            <person name="LaButti K."/>
            <person name="Lindquist E.A."/>
            <person name="Lipzen A."/>
            <person name="Lundell T."/>
            <person name="Morin E."/>
            <person name="Murat C."/>
            <person name="Riley R."/>
            <person name="Ohm R."/>
            <person name="Sun H."/>
            <person name="Tunlid A."/>
            <person name="Henrissat B."/>
            <person name="Grigoriev I.V."/>
            <person name="Hibbett D.S."/>
            <person name="Martin F."/>
        </authorList>
    </citation>
    <scope>NUCLEOTIDE SEQUENCE [LARGE SCALE GENOMIC DNA]</scope>
    <source>
        <strain evidence="5">Foug A</strain>
    </source>
</reference>
<feature type="domain" description="Retrovirus-related Pol polyprotein from transposon TNT 1-94-like beta-barrel" evidence="3">
    <location>
        <begin position="270"/>
        <end position="322"/>
    </location>
</feature>
<dbReference type="Pfam" id="PF14223">
    <property type="entry name" value="Retrotran_gag_2"/>
    <property type="match status" value="1"/>
</dbReference>
<keyword evidence="2" id="KW-0732">Signal</keyword>
<evidence type="ECO:0000313" key="5">
    <source>
        <dbReference type="Proteomes" id="UP000053989"/>
    </source>
</evidence>
<dbReference type="AlphaFoldDB" id="A0A0C3AH26"/>
<evidence type="ECO:0000313" key="4">
    <source>
        <dbReference type="EMBL" id="KIM64212.1"/>
    </source>
</evidence>
<dbReference type="STRING" id="1036808.A0A0C3AH26"/>
<feature type="compositionally biased region" description="Basic and acidic residues" evidence="1">
    <location>
        <begin position="214"/>
        <end position="231"/>
    </location>
</feature>
<feature type="chain" id="PRO_5002172290" description="Retrovirus-related Pol polyprotein from transposon TNT 1-94-like beta-barrel domain-containing protein" evidence="2">
    <location>
        <begin position="31"/>
        <end position="350"/>
    </location>
</feature>
<reference evidence="4 5" key="1">
    <citation type="submission" date="2014-04" db="EMBL/GenBank/DDBJ databases">
        <authorList>
            <consortium name="DOE Joint Genome Institute"/>
            <person name="Kuo A."/>
            <person name="Kohler A."/>
            <person name="Nagy L.G."/>
            <person name="Floudas D."/>
            <person name="Copeland A."/>
            <person name="Barry K.W."/>
            <person name="Cichocki N."/>
            <person name="Veneault-Fourrey C."/>
            <person name="LaButti K."/>
            <person name="Lindquist E.A."/>
            <person name="Lipzen A."/>
            <person name="Lundell T."/>
            <person name="Morin E."/>
            <person name="Murat C."/>
            <person name="Sun H."/>
            <person name="Tunlid A."/>
            <person name="Henrissat B."/>
            <person name="Grigoriev I.V."/>
            <person name="Hibbett D.S."/>
            <person name="Martin F."/>
            <person name="Nordberg H.P."/>
            <person name="Cantor M.N."/>
            <person name="Hua S.X."/>
        </authorList>
    </citation>
    <scope>NUCLEOTIDE SEQUENCE [LARGE SCALE GENOMIC DNA]</scope>
    <source>
        <strain evidence="4 5">Foug A</strain>
    </source>
</reference>
<protein>
    <recommendedName>
        <fullName evidence="3">Retrovirus-related Pol polyprotein from transposon TNT 1-94-like beta-barrel domain-containing protein</fullName>
    </recommendedName>
</protein>
<organism evidence="4 5">
    <name type="scientific">Scleroderma citrinum Foug A</name>
    <dbReference type="NCBI Taxonomy" id="1036808"/>
    <lineage>
        <taxon>Eukaryota</taxon>
        <taxon>Fungi</taxon>
        <taxon>Dikarya</taxon>
        <taxon>Basidiomycota</taxon>
        <taxon>Agaricomycotina</taxon>
        <taxon>Agaricomycetes</taxon>
        <taxon>Agaricomycetidae</taxon>
        <taxon>Boletales</taxon>
        <taxon>Sclerodermatineae</taxon>
        <taxon>Sclerodermataceae</taxon>
        <taxon>Scleroderma</taxon>
    </lineage>
</organism>
<dbReference type="HOGENOM" id="CLU_068114_0_0_1"/>
<feature type="region of interest" description="Disordered" evidence="1">
    <location>
        <begin position="212"/>
        <end position="243"/>
    </location>
</feature>
<proteinExistence type="predicted"/>
<evidence type="ECO:0000256" key="1">
    <source>
        <dbReference type="SAM" id="MobiDB-lite"/>
    </source>
</evidence>
<gene>
    <name evidence="4" type="ORF">SCLCIDRAFT_15263</name>
</gene>
<dbReference type="InterPro" id="IPR054722">
    <property type="entry name" value="PolX-like_BBD"/>
</dbReference>
<dbReference type="Proteomes" id="UP000053989">
    <property type="component" value="Unassembled WGS sequence"/>
</dbReference>
<dbReference type="InParanoid" id="A0A0C3AH26"/>
<evidence type="ECO:0000256" key="2">
    <source>
        <dbReference type="SAM" id="SignalP"/>
    </source>
</evidence>
<sequence length="350" mass="39490">MWASIILRALQTVSLHVYLASSFQLPTGTAVHTRHHPVRWGKANHFVASVLSATMSEEVQNQIGHLYRASDIWMEARRLYANTTATDWTLTITALVTTCYTDGEDINAHITKMQGHCRDLVMMQRDIDDKLFACYLHISMPSTWNYVFAALPDHYTSAEVERRIRDEYGIPSQSNKTKGRCSCTPIPGQPYCTNCKISGHCTEDCYSKGKRKEKKEDKKDEKKEEKAEKSQSRRPRKKPIKPCDDNCRLDSSLSAYLTSLYSHSHSHFGWILDGGSMNHICTDCTAFATFTPARDTIQGIITNGPELEVLGMGTVLISVSSRMDRKGMEITKRGGRLTIKQLDNEVVMEG</sequence>
<dbReference type="Pfam" id="PF22936">
    <property type="entry name" value="Pol_BBD"/>
    <property type="match status" value="1"/>
</dbReference>
<name>A0A0C3AH26_9AGAM</name>